<dbReference type="Proteomes" id="UP000291078">
    <property type="component" value="Unassembled WGS sequence"/>
</dbReference>
<proteinExistence type="predicted"/>
<reference evidence="1 2" key="1">
    <citation type="journal article" date="2015" name="Stand. Genomic Sci.">
        <title>Genomic Encyclopedia of Bacterial and Archaeal Type Strains, Phase III: the genomes of soil and plant-associated and newly described type strains.</title>
        <authorList>
            <person name="Whitman W.B."/>
            <person name="Woyke T."/>
            <person name="Klenk H.P."/>
            <person name="Zhou Y."/>
            <person name="Lilburn T.G."/>
            <person name="Beck B.J."/>
            <person name="De Vos P."/>
            <person name="Vandamme P."/>
            <person name="Eisen J.A."/>
            <person name="Garrity G."/>
            <person name="Hugenholtz P."/>
            <person name="Kyrpides N.C."/>
        </authorList>
    </citation>
    <scope>NUCLEOTIDE SEQUENCE [LARGE SCALE GENOMIC DNA]</scope>
    <source>
        <strain evidence="1 2">ASC-9842</strain>
    </source>
</reference>
<name>A0A4Q7S050_9BURK</name>
<gene>
    <name evidence="1" type="ORF">EV147_2689</name>
</gene>
<evidence type="ECO:0000313" key="1">
    <source>
        <dbReference type="EMBL" id="RZT39494.1"/>
    </source>
</evidence>
<dbReference type="AlphaFoldDB" id="A0A4Q7S050"/>
<keyword evidence="2" id="KW-1185">Reference proteome</keyword>
<comment type="caution">
    <text evidence="1">The sequence shown here is derived from an EMBL/GenBank/DDBJ whole genome shotgun (WGS) entry which is preliminary data.</text>
</comment>
<dbReference type="EMBL" id="SGXM01000002">
    <property type="protein sequence ID" value="RZT39494.1"/>
    <property type="molecule type" value="Genomic_DNA"/>
</dbReference>
<sequence>MKWRDTALIVGGWVLLCFGTGAVFSFVAQSLSV</sequence>
<organism evidence="1 2">
    <name type="scientific">Cupriavidus agavae</name>
    <dbReference type="NCBI Taxonomy" id="1001822"/>
    <lineage>
        <taxon>Bacteria</taxon>
        <taxon>Pseudomonadati</taxon>
        <taxon>Pseudomonadota</taxon>
        <taxon>Betaproteobacteria</taxon>
        <taxon>Burkholderiales</taxon>
        <taxon>Burkholderiaceae</taxon>
        <taxon>Cupriavidus</taxon>
    </lineage>
</organism>
<evidence type="ECO:0008006" key="3">
    <source>
        <dbReference type="Google" id="ProtNLM"/>
    </source>
</evidence>
<accession>A0A4Q7S050</accession>
<evidence type="ECO:0000313" key="2">
    <source>
        <dbReference type="Proteomes" id="UP000291078"/>
    </source>
</evidence>
<protein>
    <recommendedName>
        <fullName evidence="3">DUF2474 domain-containing protein</fullName>
    </recommendedName>
</protein>